<evidence type="ECO:0000313" key="1">
    <source>
        <dbReference type="EMBL" id="BCI66778.1"/>
    </source>
</evidence>
<evidence type="ECO:0000313" key="2">
    <source>
        <dbReference type="Proteomes" id="UP000515220"/>
    </source>
</evidence>
<gene>
    <name evidence="1" type="ORF">AAJCM20276_14020</name>
</gene>
<protein>
    <submittedName>
        <fullName evidence="1">Uncharacterized protein</fullName>
    </submittedName>
</protein>
<proteinExistence type="predicted"/>
<dbReference type="AlphaFoldDB" id="A0A6S6PG54"/>
<sequence>MAQGQHTGDIVRAFRKYYSGGQTGGVQSLAVAVFLAHGGHGADLAPHGFAKSGKNGFHAGHRGGEGVGHAASLISEDGIHALVSAVCVYDYRYRNAAGFPAQERNTVLFTPVKPLWA</sequence>
<dbReference type="Proteomes" id="UP000515220">
    <property type="component" value="Chromosome"/>
</dbReference>
<reference evidence="1 2" key="1">
    <citation type="submission" date="2020-07" db="EMBL/GenBank/DDBJ databases">
        <title>Complete Genome Sequence of an acetic acid bacterium, Acetobacter aceti JCM20276.</title>
        <authorList>
            <person name="Hirose Y."/>
            <person name="Mihara H."/>
        </authorList>
    </citation>
    <scope>NUCLEOTIDE SEQUENCE [LARGE SCALE GENOMIC DNA]</scope>
    <source>
        <strain evidence="1 2">JCM20276</strain>
    </source>
</reference>
<organism evidence="1 2">
    <name type="scientific">Acetobacter aceti</name>
    <dbReference type="NCBI Taxonomy" id="435"/>
    <lineage>
        <taxon>Bacteria</taxon>
        <taxon>Pseudomonadati</taxon>
        <taxon>Pseudomonadota</taxon>
        <taxon>Alphaproteobacteria</taxon>
        <taxon>Acetobacterales</taxon>
        <taxon>Acetobacteraceae</taxon>
        <taxon>Acetobacter</taxon>
        <taxon>Acetobacter subgen. Acetobacter</taxon>
    </lineage>
</organism>
<accession>A0A6S6PG54</accession>
<dbReference type="EMBL" id="AP023326">
    <property type="protein sequence ID" value="BCI66778.1"/>
    <property type="molecule type" value="Genomic_DNA"/>
</dbReference>
<name>A0A6S6PG54_ACEAC</name>